<feature type="domain" description="Orc1-like AAA ATPase" evidence="3">
    <location>
        <begin position="2"/>
        <end position="133"/>
    </location>
</feature>
<evidence type="ECO:0000256" key="1">
    <source>
        <dbReference type="ARBA" id="ARBA00022741"/>
    </source>
</evidence>
<sequence>MLVVRGAQGIGKTALLRYLESSATAGQLLRASCVESEMELAYATLHQLCVPLLDRLCELPVPQRQALETVFGMRVGPQPDRFVVGLAVLSLLSGAADGSPVLCAVDDAQQMDPASAQVLGFVARRLPAASIALVFTARGRTQDLLGLPELELTGLGDAHAQVLVNSARCGGLDQHIRDRIVAEAKGNPRALLELPCELIGTQLMCLHGKTCAGPLANRVDQPVLAGIEELSEESRLLLLIVAAEPIGDPTLVWRAAARLGVTSAAALTAEVDGLLSFDVRVTFRHPHVRSAVYRAAAQQTRRAVHQALAEVADPHDDLDRCAWHLAAAFTEPNEAVAAELEQSARRAFARGGLVTAAVFLQRALALTPDSSPRAERAVAAAHASVLAGDLETAKRLVDFMGIDDRNEFLDQLERGCSVLAAVPFS</sequence>
<keyword evidence="1" id="KW-0547">Nucleotide-binding</keyword>
<keyword evidence="5" id="KW-1185">Reference proteome</keyword>
<name>A0ABP7C8D6_9PSEU</name>
<evidence type="ECO:0000313" key="4">
    <source>
        <dbReference type="EMBL" id="GAA3680855.1"/>
    </source>
</evidence>
<reference evidence="5" key="1">
    <citation type="journal article" date="2019" name="Int. J. Syst. Evol. Microbiol.">
        <title>The Global Catalogue of Microorganisms (GCM) 10K type strain sequencing project: providing services to taxonomists for standard genome sequencing and annotation.</title>
        <authorList>
            <consortium name="The Broad Institute Genomics Platform"/>
            <consortium name="The Broad Institute Genome Sequencing Center for Infectious Disease"/>
            <person name="Wu L."/>
            <person name="Ma J."/>
        </authorList>
    </citation>
    <scope>NUCLEOTIDE SEQUENCE [LARGE SCALE GENOMIC DNA]</scope>
    <source>
        <strain evidence="5">JCM 17494</strain>
    </source>
</reference>
<organism evidence="4 5">
    <name type="scientific">Lentzea roselyniae</name>
    <dbReference type="NCBI Taxonomy" id="531940"/>
    <lineage>
        <taxon>Bacteria</taxon>
        <taxon>Bacillati</taxon>
        <taxon>Actinomycetota</taxon>
        <taxon>Actinomycetes</taxon>
        <taxon>Pseudonocardiales</taxon>
        <taxon>Pseudonocardiaceae</taxon>
        <taxon>Lentzea</taxon>
    </lineage>
</organism>
<evidence type="ECO:0000313" key="5">
    <source>
        <dbReference type="Proteomes" id="UP001500711"/>
    </source>
</evidence>
<dbReference type="PANTHER" id="PTHR16305:SF35">
    <property type="entry name" value="TRANSCRIPTIONAL ACTIVATOR DOMAIN"/>
    <property type="match status" value="1"/>
</dbReference>
<accession>A0ABP7C8D6</accession>
<keyword evidence="2" id="KW-0067">ATP-binding</keyword>
<proteinExistence type="predicted"/>
<comment type="caution">
    <text evidence="4">The sequence shown here is derived from an EMBL/GenBank/DDBJ whole genome shotgun (WGS) entry which is preliminary data.</text>
</comment>
<evidence type="ECO:0000256" key="2">
    <source>
        <dbReference type="ARBA" id="ARBA00022840"/>
    </source>
</evidence>
<dbReference type="EMBL" id="BAABBE010000037">
    <property type="protein sequence ID" value="GAA3680855.1"/>
    <property type="molecule type" value="Genomic_DNA"/>
</dbReference>
<protein>
    <recommendedName>
        <fullName evidence="3">Orc1-like AAA ATPase domain-containing protein</fullName>
    </recommendedName>
</protein>
<dbReference type="PANTHER" id="PTHR16305">
    <property type="entry name" value="TESTICULAR SOLUBLE ADENYLYL CYCLASE"/>
    <property type="match status" value="1"/>
</dbReference>
<dbReference type="InterPro" id="IPR041664">
    <property type="entry name" value="AAA_16"/>
</dbReference>
<dbReference type="Proteomes" id="UP001500711">
    <property type="component" value="Unassembled WGS sequence"/>
</dbReference>
<evidence type="ECO:0000259" key="3">
    <source>
        <dbReference type="Pfam" id="PF13191"/>
    </source>
</evidence>
<dbReference type="Pfam" id="PF13191">
    <property type="entry name" value="AAA_16"/>
    <property type="match status" value="1"/>
</dbReference>
<gene>
    <name evidence="4" type="ORF">GCM10022267_79510</name>
</gene>